<feature type="transmembrane region" description="Helical" evidence="1">
    <location>
        <begin position="54"/>
        <end position="72"/>
    </location>
</feature>
<comment type="caution">
    <text evidence="2">The sequence shown here is derived from an EMBL/GenBank/DDBJ whole genome shotgun (WGS) entry which is preliminary data.</text>
</comment>
<dbReference type="RefSeq" id="WP_105930047.1">
    <property type="nucleotide sequence ID" value="NZ_PVNO01000010.1"/>
</dbReference>
<name>A0ABX5CR58_9ALTE</name>
<reference evidence="3" key="1">
    <citation type="journal article" date="2020" name="Int. J. Syst. Evol. Microbiol.">
        <title>Alteromonas alba sp. nov., a marine bacterium isolated from the seawater of the West Pacific Ocean.</title>
        <authorList>
            <person name="Sun C."/>
            <person name="Wu Y.-H."/>
            <person name="Xamxidin M."/>
            <person name="Cheng H."/>
            <person name="Xu X.-W."/>
        </authorList>
    </citation>
    <scope>NUCLEOTIDE SEQUENCE [LARGE SCALE GENOMIC DNA]</scope>
    <source>
        <strain evidence="3">9a2</strain>
    </source>
</reference>
<keyword evidence="1" id="KW-0472">Membrane</keyword>
<evidence type="ECO:0000256" key="1">
    <source>
        <dbReference type="SAM" id="Phobius"/>
    </source>
</evidence>
<evidence type="ECO:0000313" key="3">
    <source>
        <dbReference type="Proteomes" id="UP000239539"/>
    </source>
</evidence>
<keyword evidence="3" id="KW-1185">Reference proteome</keyword>
<keyword evidence="1" id="KW-1133">Transmembrane helix</keyword>
<protein>
    <submittedName>
        <fullName evidence="2">Uncharacterized protein</fullName>
    </submittedName>
</protein>
<organism evidence="2 3">
    <name type="scientific">Alteromonas gracilis</name>
    <dbReference type="NCBI Taxonomy" id="1479524"/>
    <lineage>
        <taxon>Bacteria</taxon>
        <taxon>Pseudomonadati</taxon>
        <taxon>Pseudomonadota</taxon>
        <taxon>Gammaproteobacteria</taxon>
        <taxon>Alteromonadales</taxon>
        <taxon>Alteromonadaceae</taxon>
        <taxon>Alteromonas/Salinimonas group</taxon>
        <taxon>Alteromonas</taxon>
    </lineage>
</organism>
<evidence type="ECO:0000313" key="2">
    <source>
        <dbReference type="EMBL" id="PRO70043.1"/>
    </source>
</evidence>
<sequence length="88" mass="9894">MENIDAKLKLQNINKIQALESKYSKVYYIPGIAFLLVIACIFATNFIGNPLNNTYIALLLATNIFITGNAAIQRTEYLKQILGLKEDQ</sequence>
<keyword evidence="1" id="KW-0812">Transmembrane</keyword>
<proteinExistence type="predicted"/>
<accession>A0ABX5CR58</accession>
<gene>
    <name evidence="2" type="ORF">C6Y39_04050</name>
</gene>
<dbReference type="EMBL" id="PVNO01000010">
    <property type="protein sequence ID" value="PRO70043.1"/>
    <property type="molecule type" value="Genomic_DNA"/>
</dbReference>
<dbReference type="Proteomes" id="UP000239539">
    <property type="component" value="Unassembled WGS sequence"/>
</dbReference>
<feature type="transmembrane region" description="Helical" evidence="1">
    <location>
        <begin position="26"/>
        <end position="48"/>
    </location>
</feature>